<dbReference type="GeneID" id="65129694"/>
<evidence type="ECO:0000313" key="1">
    <source>
        <dbReference type="EMBL" id="QOR59173.1"/>
    </source>
</evidence>
<dbReference type="Gene3D" id="3.40.91.30">
    <property type="match status" value="1"/>
</dbReference>
<organism evidence="1 2">
    <name type="scientific">uncultured phage cr111_1</name>
    <dbReference type="NCBI Taxonomy" id="2772071"/>
    <lineage>
        <taxon>Viruses</taxon>
        <taxon>Duplodnaviria</taxon>
        <taxon>Heunggongvirae</taxon>
        <taxon>Uroviricota</taxon>
        <taxon>Caudoviricetes</taxon>
        <taxon>Crassvirales</taxon>
        <taxon>Steigviridae</taxon>
        <taxon>Asinivirinae</taxon>
        <taxon>Lahndsivirus</taxon>
        <taxon>Lahndsivirus rarus</taxon>
    </lineage>
</organism>
<dbReference type="EMBL" id="MT774387">
    <property type="protein sequence ID" value="QOR59173.1"/>
    <property type="molecule type" value="Genomic_DNA"/>
</dbReference>
<protein>
    <submittedName>
        <fullName evidence="1">Uncharacterized protein</fullName>
    </submittedName>
</protein>
<reference evidence="1 2" key="1">
    <citation type="submission" date="2020-07" db="EMBL/GenBank/DDBJ databases">
        <title>Taxonomic proposal: Crassvirales, a new order of highly abundant and diverse bacterial viruses.</title>
        <authorList>
            <person name="Shkoporov A.N."/>
            <person name="Stockdale S.R."/>
            <person name="Guerin E."/>
            <person name="Ross R.P."/>
            <person name="Hill C."/>
        </authorList>
    </citation>
    <scope>NUCLEOTIDE SEQUENCE [LARGE SCALE GENOMIC DNA]</scope>
</reference>
<proteinExistence type="predicted"/>
<dbReference type="RefSeq" id="YP_010111331.1">
    <property type="nucleotide sequence ID" value="NC_055880.1"/>
</dbReference>
<keyword evidence="2" id="KW-1185">Reference proteome</keyword>
<dbReference type="Proteomes" id="UP000594132">
    <property type="component" value="Segment"/>
</dbReference>
<evidence type="ECO:0000313" key="2">
    <source>
        <dbReference type="Proteomes" id="UP000594132"/>
    </source>
</evidence>
<dbReference type="KEGG" id="vg:65129694"/>
<accession>A0A7M1RXI9</accession>
<name>A0A7M1RXI9_9CAUD</name>
<sequence>MENKKIKGATTVDLEGIHFKSKLEKSCYLKLIEAGFFVQYEPYKIPVWTPQNRRLETIEAYQPSKSNRKEVETITRPLLPITYTPDFLVIKDRLYCFFDAKGYANDRYPIKKKMFLDWLASQTTGIHYKFFEVQSVAQINHAIQIIKSYDPTGKNQVSGA</sequence>